<accession>A0A412TXR1</accession>
<feature type="chain" id="PRO_5019458822" description="Fimbrillin family protein" evidence="1">
    <location>
        <begin position="17"/>
        <end position="274"/>
    </location>
</feature>
<gene>
    <name evidence="3" type="ORF">DWW57_02345</name>
    <name evidence="2" type="ORF">L0P03_16440</name>
</gene>
<sequence>MKKTVTILFLALTVLAGCSKDENPTPAPAAPVGGVISLLSEGTLENEPAAKAATRGETAAGQTLTYTFEAWTKDANPRCVLHKTANGTLDEAAIEIMLVPGTYDFLFWADYGTGAYTTDDLRNVTVAMTSGSTPATYTPGSERDAFAYALPGVQWNGGNGVSARLKRPLAKLTMQNKEAFGTGGQTVSVTYTNVPTQYDVLTATASAPQTLTIAFPTTTTGAALVGEDFLFVPAEGKSVGLSITVGEVTKSLDVLQLQRNYTTNVTATFEESTP</sequence>
<dbReference type="RefSeq" id="WP_118159959.1">
    <property type="nucleotide sequence ID" value="NZ_JADNHN010000057.1"/>
</dbReference>
<comment type="caution">
    <text evidence="3">The sequence shown here is derived from an EMBL/GenBank/DDBJ whole genome shotgun (WGS) entry which is preliminary data.</text>
</comment>
<dbReference type="EMBL" id="QRYC01000002">
    <property type="protein sequence ID" value="RGU58572.1"/>
    <property type="molecule type" value="Genomic_DNA"/>
</dbReference>
<evidence type="ECO:0000313" key="3">
    <source>
        <dbReference type="EMBL" id="RGU58572.1"/>
    </source>
</evidence>
<evidence type="ECO:0000313" key="2">
    <source>
        <dbReference type="EMBL" id="MCG4961422.1"/>
    </source>
</evidence>
<dbReference type="AlphaFoldDB" id="A0A412TXR1"/>
<reference evidence="3 4" key="1">
    <citation type="submission" date="2018-08" db="EMBL/GenBank/DDBJ databases">
        <title>A genome reference for cultivated species of the human gut microbiota.</title>
        <authorList>
            <person name="Zou Y."/>
            <person name="Xue W."/>
            <person name="Luo G."/>
        </authorList>
    </citation>
    <scope>NUCLEOTIDE SEQUENCE [LARGE SCALE GENOMIC DNA]</scope>
    <source>
        <strain evidence="3 4">AF16-14</strain>
    </source>
</reference>
<protein>
    <recommendedName>
        <fullName evidence="5">Fimbrillin family protein</fullName>
    </recommendedName>
</protein>
<evidence type="ECO:0000256" key="1">
    <source>
        <dbReference type="SAM" id="SignalP"/>
    </source>
</evidence>
<name>A0A412TXR1_9BACT</name>
<feature type="signal peptide" evidence="1">
    <location>
        <begin position="1"/>
        <end position="16"/>
    </location>
</feature>
<dbReference type="PROSITE" id="PS51257">
    <property type="entry name" value="PROKAR_LIPOPROTEIN"/>
    <property type="match status" value="1"/>
</dbReference>
<reference evidence="2" key="2">
    <citation type="submission" date="2022-01" db="EMBL/GenBank/DDBJ databases">
        <title>Collection of gut derived symbiotic bacterial strains cultured from healthy donors.</title>
        <authorList>
            <person name="Lin H."/>
            <person name="Kohout C."/>
            <person name="Waligurski E."/>
            <person name="Pamer E.G."/>
        </authorList>
    </citation>
    <scope>NUCLEOTIDE SEQUENCE</scope>
    <source>
        <strain evidence="2">DFI.1.149</strain>
    </source>
</reference>
<dbReference type="EMBL" id="JAKNDN010000035">
    <property type="protein sequence ID" value="MCG4961422.1"/>
    <property type="molecule type" value="Genomic_DNA"/>
</dbReference>
<keyword evidence="1" id="KW-0732">Signal</keyword>
<organism evidence="3 4">
    <name type="scientific">Odoribacter splanchnicus</name>
    <dbReference type="NCBI Taxonomy" id="28118"/>
    <lineage>
        <taxon>Bacteria</taxon>
        <taxon>Pseudomonadati</taxon>
        <taxon>Bacteroidota</taxon>
        <taxon>Bacteroidia</taxon>
        <taxon>Bacteroidales</taxon>
        <taxon>Odoribacteraceae</taxon>
        <taxon>Odoribacter</taxon>
    </lineage>
</organism>
<evidence type="ECO:0000313" key="4">
    <source>
        <dbReference type="Proteomes" id="UP000284243"/>
    </source>
</evidence>
<dbReference type="Proteomes" id="UP000284243">
    <property type="component" value="Unassembled WGS sequence"/>
</dbReference>
<evidence type="ECO:0008006" key="5">
    <source>
        <dbReference type="Google" id="ProtNLM"/>
    </source>
</evidence>
<proteinExistence type="predicted"/>
<dbReference type="Proteomes" id="UP001199750">
    <property type="component" value="Unassembled WGS sequence"/>
</dbReference>